<organism evidence="1">
    <name type="scientific">Attheya septentrionalis</name>
    <dbReference type="NCBI Taxonomy" id="420275"/>
    <lineage>
        <taxon>Eukaryota</taxon>
        <taxon>Sar</taxon>
        <taxon>Stramenopiles</taxon>
        <taxon>Ochrophyta</taxon>
        <taxon>Bacillariophyta</taxon>
        <taxon>Coscinodiscophyceae</taxon>
        <taxon>Chaetocerotophycidae</taxon>
        <taxon>Chaetocerotales</taxon>
        <taxon>Attheyaceae</taxon>
        <taxon>Attheya</taxon>
    </lineage>
</organism>
<accession>A0A7S2XNN3</accession>
<reference evidence="1" key="1">
    <citation type="submission" date="2021-01" db="EMBL/GenBank/DDBJ databases">
        <authorList>
            <person name="Corre E."/>
            <person name="Pelletier E."/>
            <person name="Niang G."/>
            <person name="Scheremetjew M."/>
            <person name="Finn R."/>
            <person name="Kale V."/>
            <person name="Holt S."/>
            <person name="Cochrane G."/>
            <person name="Meng A."/>
            <person name="Brown T."/>
            <person name="Cohen L."/>
        </authorList>
    </citation>
    <scope>NUCLEOTIDE SEQUENCE</scope>
    <source>
        <strain evidence="1">CCMP2084</strain>
    </source>
</reference>
<sequence length="209" mass="22644">MTDAQIRAAADQMELMASNPEMMKMAADQMKGMSAEDMQQAMQQGAAAGSATSSGAAAAPTMDPAAMMQNMDPAQLKQMLNMVKKNPDLLKQMLKSQGVGSQISEEQLNKGVELFSQMDEKQLEKAIGMMSKVHRVAQPFVNGWKKVNDGCFRGQLSKVIFTMVMGLAFYGGWRLLFGGAPSDVVMDLNSFTASSEPLAAPTDDLEQEF</sequence>
<protein>
    <recommendedName>
        <fullName evidence="2">STI1 domain-containing protein</fullName>
    </recommendedName>
</protein>
<dbReference type="AlphaFoldDB" id="A0A7S2XNN3"/>
<gene>
    <name evidence="1" type="ORF">ASEP1449_LOCUS9248</name>
</gene>
<evidence type="ECO:0008006" key="2">
    <source>
        <dbReference type="Google" id="ProtNLM"/>
    </source>
</evidence>
<dbReference type="EMBL" id="HBHQ01013879">
    <property type="protein sequence ID" value="CAD9817416.1"/>
    <property type="molecule type" value="Transcribed_RNA"/>
</dbReference>
<evidence type="ECO:0000313" key="1">
    <source>
        <dbReference type="EMBL" id="CAD9817416.1"/>
    </source>
</evidence>
<proteinExistence type="predicted"/>
<name>A0A7S2XNN3_9STRA</name>